<feature type="transmembrane region" description="Helical" evidence="6">
    <location>
        <begin position="106"/>
        <end position="126"/>
    </location>
</feature>
<keyword evidence="4 6" id="KW-1133">Transmembrane helix</keyword>
<dbReference type="Pfam" id="PF03073">
    <property type="entry name" value="TspO_MBR"/>
    <property type="match status" value="1"/>
</dbReference>
<dbReference type="PANTHER" id="PTHR10057">
    <property type="entry name" value="PERIPHERAL-TYPE BENZODIAZEPINE RECEPTOR"/>
    <property type="match status" value="1"/>
</dbReference>
<comment type="subcellular location">
    <subcellularLocation>
        <location evidence="1">Membrane</location>
        <topology evidence="1">Multi-pass membrane protein</topology>
    </subcellularLocation>
</comment>
<dbReference type="RefSeq" id="WP_068804825.1">
    <property type="nucleotide sequence ID" value="NZ_CP158977.1"/>
</dbReference>
<reference evidence="7" key="2">
    <citation type="submission" date="2019-10" db="EMBL/GenBank/DDBJ databases">
        <title>Malate fermentation in French cider.</title>
        <authorList>
            <person name="Cousin F.J."/>
            <person name="Medina Fernandez S."/>
            <person name="Misery B."/>
            <person name="Laplace J.-M."/>
            <person name="Cretenet M."/>
        </authorList>
    </citation>
    <scope>NUCLEOTIDE SEQUENCE</scope>
    <source>
        <strain evidence="7">UCMA15901</strain>
    </source>
</reference>
<evidence type="ECO:0000313" key="7">
    <source>
        <dbReference type="EMBL" id="MDV7694622.1"/>
    </source>
</evidence>
<dbReference type="FunFam" id="1.20.1260.100:FF:000001">
    <property type="entry name" value="translocator protein 2"/>
    <property type="match status" value="1"/>
</dbReference>
<protein>
    <submittedName>
        <fullName evidence="7 8">Sensory protein</fullName>
    </submittedName>
</protein>
<feature type="transmembrane region" description="Helical" evidence="6">
    <location>
        <begin position="12"/>
        <end position="30"/>
    </location>
</feature>
<comment type="caution">
    <text evidence="7">The sequence shown here is derived from an EMBL/GenBank/DDBJ whole genome shotgun (WGS) entry which is preliminary data.</text>
</comment>
<dbReference type="EMBL" id="LXND01000017">
    <property type="protein sequence ID" value="OAD64945.1"/>
    <property type="molecule type" value="Genomic_DNA"/>
</dbReference>
<evidence type="ECO:0000313" key="10">
    <source>
        <dbReference type="Proteomes" id="UP001275867"/>
    </source>
</evidence>
<feature type="transmembrane region" description="Helical" evidence="6">
    <location>
        <begin position="50"/>
        <end position="71"/>
    </location>
</feature>
<proteinExistence type="inferred from homology"/>
<evidence type="ECO:0000256" key="2">
    <source>
        <dbReference type="ARBA" id="ARBA00007524"/>
    </source>
</evidence>
<keyword evidence="5 6" id="KW-0472">Membrane</keyword>
<keyword evidence="3 6" id="KW-0812">Transmembrane</keyword>
<feature type="transmembrane region" description="Helical" evidence="6">
    <location>
        <begin position="83"/>
        <end position="100"/>
    </location>
</feature>
<sequence>METKRSFNWKALLLFIVGVEVLGSLSSLFAGNIKEIYNSLSLPPLAPPDYLFGIVWPLLYLLIAISGYLIYQSIAFKGEKTTSYLLFAVQLGLNFVWSIVFFGGNYYWVGVVIVIILDLVVLGCILQYYKVNRAASVLLIPYLIWILFATYLTIGVAVLN</sequence>
<name>A0AAP5TC77_9LACO</name>
<comment type="similarity">
    <text evidence="2">Belongs to the TspO/BZRP family.</text>
</comment>
<dbReference type="Proteomes" id="UP001275867">
    <property type="component" value="Unassembled WGS sequence"/>
</dbReference>
<dbReference type="CDD" id="cd15904">
    <property type="entry name" value="TSPO_MBR"/>
    <property type="match status" value="1"/>
</dbReference>
<evidence type="ECO:0000256" key="5">
    <source>
        <dbReference type="ARBA" id="ARBA00023136"/>
    </source>
</evidence>
<dbReference type="AlphaFoldDB" id="A0AAP5TC77"/>
<dbReference type="InterPro" id="IPR038330">
    <property type="entry name" value="TspO/MBR-related_sf"/>
</dbReference>
<organism evidence="7 10">
    <name type="scientific">Pediococcus parvulus</name>
    <dbReference type="NCBI Taxonomy" id="54062"/>
    <lineage>
        <taxon>Bacteria</taxon>
        <taxon>Bacillati</taxon>
        <taxon>Bacillota</taxon>
        <taxon>Bacilli</taxon>
        <taxon>Lactobacillales</taxon>
        <taxon>Lactobacillaceae</taxon>
        <taxon>Pediococcus</taxon>
    </lineage>
</organism>
<gene>
    <name evidence="8" type="ORF">A7K95_11165</name>
    <name evidence="7" type="ORF">GA842_06975</name>
</gene>
<evidence type="ECO:0000256" key="6">
    <source>
        <dbReference type="SAM" id="Phobius"/>
    </source>
</evidence>
<dbReference type="Gene3D" id="1.20.1260.100">
    <property type="entry name" value="TspO/MBR protein"/>
    <property type="match status" value="1"/>
</dbReference>
<evidence type="ECO:0000313" key="8">
    <source>
        <dbReference type="EMBL" id="OAD64945.1"/>
    </source>
</evidence>
<dbReference type="GO" id="GO:0016020">
    <property type="term" value="C:membrane"/>
    <property type="evidence" value="ECO:0007669"/>
    <property type="project" value="UniProtKB-SubCell"/>
</dbReference>
<dbReference type="PANTHER" id="PTHR10057:SF0">
    <property type="entry name" value="TRANSLOCATOR PROTEIN"/>
    <property type="match status" value="1"/>
</dbReference>
<dbReference type="GO" id="GO:0033013">
    <property type="term" value="P:tetrapyrrole metabolic process"/>
    <property type="evidence" value="ECO:0007669"/>
    <property type="project" value="UniProtKB-ARBA"/>
</dbReference>
<accession>A0AAP5TC77</accession>
<reference evidence="8 9" key="1">
    <citation type="submission" date="2016-05" db="EMBL/GenBank/DDBJ databases">
        <title>Draft genome sequence of Pediococcus parvulus 2.6, a probiotic beta-glucan producer strain.</title>
        <authorList>
            <person name="Mohedano M.L."/>
            <person name="Perez-Ramos A."/>
            <person name="Duenas M.T."/>
            <person name="Lamontanara A."/>
            <person name="Orru L."/>
            <person name="Spano G."/>
            <person name="Capozzi V."/>
            <person name="Lopez P."/>
        </authorList>
    </citation>
    <scope>NUCLEOTIDE SEQUENCE [LARGE SCALE GENOMIC DNA]</scope>
    <source>
        <strain evidence="8 9">2.6</strain>
    </source>
</reference>
<dbReference type="GeneID" id="93383765"/>
<dbReference type="InterPro" id="IPR004307">
    <property type="entry name" value="TspO_MBR"/>
</dbReference>
<evidence type="ECO:0000256" key="4">
    <source>
        <dbReference type="ARBA" id="ARBA00022989"/>
    </source>
</evidence>
<evidence type="ECO:0000256" key="3">
    <source>
        <dbReference type="ARBA" id="ARBA00022692"/>
    </source>
</evidence>
<dbReference type="Proteomes" id="UP000077280">
    <property type="component" value="Unassembled WGS sequence"/>
</dbReference>
<evidence type="ECO:0000256" key="1">
    <source>
        <dbReference type="ARBA" id="ARBA00004141"/>
    </source>
</evidence>
<feature type="transmembrane region" description="Helical" evidence="6">
    <location>
        <begin position="138"/>
        <end position="159"/>
    </location>
</feature>
<evidence type="ECO:0000313" key="9">
    <source>
        <dbReference type="Proteomes" id="UP000077280"/>
    </source>
</evidence>
<dbReference type="EMBL" id="WERX01000020">
    <property type="protein sequence ID" value="MDV7694622.1"/>
    <property type="molecule type" value="Genomic_DNA"/>
</dbReference>
<dbReference type="PIRSF" id="PIRSF005859">
    <property type="entry name" value="PBR"/>
    <property type="match status" value="1"/>
</dbReference>
<keyword evidence="9" id="KW-1185">Reference proteome</keyword>